<keyword evidence="3" id="KW-1185">Reference proteome</keyword>
<name>A0A812RHS6_9DINO</name>
<dbReference type="Proteomes" id="UP000604046">
    <property type="component" value="Unassembled WGS sequence"/>
</dbReference>
<protein>
    <submittedName>
        <fullName evidence="2">Uncharacterized protein</fullName>
    </submittedName>
</protein>
<sequence length="102" mass="12059">MLGQRNSAPQPALLRSNPGFFQKHLRFVTMGRPDLDAMTIEELKAYLESLRQKRRQQEQKQRQIFQRVLQSWVSDAADYWTWGWYSFCCAPADHVRDDDVVV</sequence>
<evidence type="ECO:0000256" key="1">
    <source>
        <dbReference type="SAM" id="Coils"/>
    </source>
</evidence>
<reference evidence="2" key="1">
    <citation type="submission" date="2021-02" db="EMBL/GenBank/DDBJ databases">
        <authorList>
            <person name="Dougan E. K."/>
            <person name="Rhodes N."/>
            <person name="Thang M."/>
            <person name="Chan C."/>
        </authorList>
    </citation>
    <scope>NUCLEOTIDE SEQUENCE</scope>
</reference>
<feature type="coiled-coil region" evidence="1">
    <location>
        <begin position="40"/>
        <end position="67"/>
    </location>
</feature>
<gene>
    <name evidence="2" type="ORF">SNAT2548_LOCUS23930</name>
</gene>
<keyword evidence="1" id="KW-0175">Coiled coil</keyword>
<dbReference type="EMBL" id="CAJNDS010002339">
    <property type="protein sequence ID" value="CAE7440381.1"/>
    <property type="molecule type" value="Genomic_DNA"/>
</dbReference>
<comment type="caution">
    <text evidence="2">The sequence shown here is derived from an EMBL/GenBank/DDBJ whole genome shotgun (WGS) entry which is preliminary data.</text>
</comment>
<organism evidence="2 3">
    <name type="scientific">Symbiodinium natans</name>
    <dbReference type="NCBI Taxonomy" id="878477"/>
    <lineage>
        <taxon>Eukaryota</taxon>
        <taxon>Sar</taxon>
        <taxon>Alveolata</taxon>
        <taxon>Dinophyceae</taxon>
        <taxon>Suessiales</taxon>
        <taxon>Symbiodiniaceae</taxon>
        <taxon>Symbiodinium</taxon>
    </lineage>
</organism>
<accession>A0A812RHS6</accession>
<evidence type="ECO:0000313" key="3">
    <source>
        <dbReference type="Proteomes" id="UP000604046"/>
    </source>
</evidence>
<evidence type="ECO:0000313" key="2">
    <source>
        <dbReference type="EMBL" id="CAE7440381.1"/>
    </source>
</evidence>
<proteinExistence type="predicted"/>
<dbReference type="AlphaFoldDB" id="A0A812RHS6"/>